<organism evidence="1 2">
    <name type="scientific">candidate division WOR-3 bacterium</name>
    <dbReference type="NCBI Taxonomy" id="2052148"/>
    <lineage>
        <taxon>Bacteria</taxon>
        <taxon>Bacteria division WOR-3</taxon>
    </lineage>
</organism>
<dbReference type="Proteomes" id="UP000885826">
    <property type="component" value="Unassembled WGS sequence"/>
</dbReference>
<name>A0A9C9EN25_UNCW3</name>
<accession>A0A9C9EN25</accession>
<protein>
    <submittedName>
        <fullName evidence="1">Uncharacterized protein</fullName>
    </submittedName>
</protein>
<gene>
    <name evidence="1" type="ORF">ENI34_07610</name>
</gene>
<dbReference type="EMBL" id="DRIG01000083">
    <property type="protein sequence ID" value="HEC78989.1"/>
    <property type="molecule type" value="Genomic_DNA"/>
</dbReference>
<dbReference type="AlphaFoldDB" id="A0A9C9EN25"/>
<reference evidence="1" key="1">
    <citation type="journal article" date="2020" name="mSystems">
        <title>Genome- and Community-Level Interaction Insights into Carbon Utilization and Element Cycling Functions of Hydrothermarchaeota in Hydrothermal Sediment.</title>
        <authorList>
            <person name="Zhou Z."/>
            <person name="Liu Y."/>
            <person name="Xu W."/>
            <person name="Pan J."/>
            <person name="Luo Z.H."/>
            <person name="Li M."/>
        </authorList>
    </citation>
    <scope>NUCLEOTIDE SEQUENCE</scope>
    <source>
        <strain evidence="1">HyVt-388</strain>
    </source>
</reference>
<proteinExistence type="predicted"/>
<evidence type="ECO:0000313" key="2">
    <source>
        <dbReference type="Proteomes" id="UP000885826"/>
    </source>
</evidence>
<sequence length="73" mass="8080">MSAELIEVIFVIPLFHSGQHLSLPSFSVILSEAKNLYQSLVIEILQSSASGRLLQNDKRAGGGMIKKWRGVRN</sequence>
<comment type="caution">
    <text evidence="1">The sequence shown here is derived from an EMBL/GenBank/DDBJ whole genome shotgun (WGS) entry which is preliminary data.</text>
</comment>
<evidence type="ECO:0000313" key="1">
    <source>
        <dbReference type="EMBL" id="HEC78989.1"/>
    </source>
</evidence>